<dbReference type="Pfam" id="PF00126">
    <property type="entry name" value="HTH_1"/>
    <property type="match status" value="1"/>
</dbReference>
<dbReference type="AlphaFoldDB" id="A0AAW4VCX7"/>
<dbReference type="Proteomes" id="UP001197827">
    <property type="component" value="Unassembled WGS sequence"/>
</dbReference>
<evidence type="ECO:0000256" key="2">
    <source>
        <dbReference type="ARBA" id="ARBA00023015"/>
    </source>
</evidence>
<protein>
    <submittedName>
        <fullName evidence="6">LysR family transcriptional regulator</fullName>
    </submittedName>
</protein>
<evidence type="ECO:0000256" key="1">
    <source>
        <dbReference type="ARBA" id="ARBA00009437"/>
    </source>
</evidence>
<dbReference type="InterPro" id="IPR000847">
    <property type="entry name" value="LysR_HTH_N"/>
</dbReference>
<reference evidence="6" key="1">
    <citation type="submission" date="2021-10" db="EMBL/GenBank/DDBJ databases">
        <title>Collection of gut derived symbiotic bacterial strains cultured from healthy donors.</title>
        <authorList>
            <person name="Lin H."/>
            <person name="Littmann E."/>
            <person name="Kohout C."/>
            <person name="Pamer E.G."/>
        </authorList>
    </citation>
    <scope>NUCLEOTIDE SEQUENCE</scope>
    <source>
        <strain evidence="6">DFI.5.2</strain>
    </source>
</reference>
<dbReference type="InterPro" id="IPR036390">
    <property type="entry name" value="WH_DNA-bd_sf"/>
</dbReference>
<sequence>MKLEVFEYLIAIEKFGSLNKAATNLYVSQPNLSNVIKSFENEIGYKIIYRNHQGVQFIDKGKQVLMIAHNMVKEKEKLMKINLNHQKVSLKISIGNGDYALKPIYHILNQQSFQDEINITILNLAVWDALESLYQQTIDLAYLIIPAFMKKEMMAYCQNHHLLFNQLKELTYQINLRQNHPLFDHL</sequence>
<keyword evidence="4" id="KW-0804">Transcription</keyword>
<dbReference type="RefSeq" id="WP_117871243.1">
    <property type="nucleotide sequence ID" value="NZ_JAJDKQ010000006.1"/>
</dbReference>
<dbReference type="InterPro" id="IPR036388">
    <property type="entry name" value="WH-like_DNA-bd_sf"/>
</dbReference>
<evidence type="ECO:0000259" key="5">
    <source>
        <dbReference type="PROSITE" id="PS50931"/>
    </source>
</evidence>
<comment type="caution">
    <text evidence="6">The sequence shown here is derived from an EMBL/GenBank/DDBJ whole genome shotgun (WGS) entry which is preliminary data.</text>
</comment>
<dbReference type="Gene3D" id="1.10.10.10">
    <property type="entry name" value="Winged helix-like DNA-binding domain superfamily/Winged helix DNA-binding domain"/>
    <property type="match status" value="1"/>
</dbReference>
<dbReference type="PROSITE" id="PS50931">
    <property type="entry name" value="HTH_LYSR"/>
    <property type="match status" value="1"/>
</dbReference>
<evidence type="ECO:0000256" key="3">
    <source>
        <dbReference type="ARBA" id="ARBA00023125"/>
    </source>
</evidence>
<evidence type="ECO:0000256" key="4">
    <source>
        <dbReference type="ARBA" id="ARBA00023163"/>
    </source>
</evidence>
<accession>A0AAW4VCX7</accession>
<feature type="domain" description="HTH lysR-type" evidence="5">
    <location>
        <begin position="1"/>
        <end position="58"/>
    </location>
</feature>
<gene>
    <name evidence="6" type="ORF">LJD74_04965</name>
</gene>
<dbReference type="PANTHER" id="PTHR30346:SF0">
    <property type="entry name" value="HCA OPERON TRANSCRIPTIONAL ACTIVATOR HCAR"/>
    <property type="match status" value="1"/>
</dbReference>
<evidence type="ECO:0000313" key="7">
    <source>
        <dbReference type="Proteomes" id="UP001197827"/>
    </source>
</evidence>
<dbReference type="GO" id="GO:0003700">
    <property type="term" value="F:DNA-binding transcription factor activity"/>
    <property type="evidence" value="ECO:0007669"/>
    <property type="project" value="InterPro"/>
</dbReference>
<evidence type="ECO:0000313" key="6">
    <source>
        <dbReference type="EMBL" id="MCB8561365.1"/>
    </source>
</evidence>
<dbReference type="GO" id="GO:0003677">
    <property type="term" value="F:DNA binding"/>
    <property type="evidence" value="ECO:0007669"/>
    <property type="project" value="UniProtKB-KW"/>
</dbReference>
<dbReference type="EMBL" id="JAJDKQ010000006">
    <property type="protein sequence ID" value="MCB8561365.1"/>
    <property type="molecule type" value="Genomic_DNA"/>
</dbReference>
<comment type="similarity">
    <text evidence="1">Belongs to the LysR transcriptional regulatory family.</text>
</comment>
<dbReference type="GO" id="GO:0032993">
    <property type="term" value="C:protein-DNA complex"/>
    <property type="evidence" value="ECO:0007669"/>
    <property type="project" value="TreeGrafter"/>
</dbReference>
<name>A0AAW4VCX7_9FIRM</name>
<keyword evidence="2" id="KW-0805">Transcription regulation</keyword>
<dbReference type="SUPFAM" id="SSF46785">
    <property type="entry name" value="Winged helix' DNA-binding domain"/>
    <property type="match status" value="1"/>
</dbReference>
<organism evidence="6 7">
    <name type="scientific">Faecalibacillus intestinalis</name>
    <dbReference type="NCBI Taxonomy" id="1982626"/>
    <lineage>
        <taxon>Bacteria</taxon>
        <taxon>Bacillati</taxon>
        <taxon>Bacillota</taxon>
        <taxon>Erysipelotrichia</taxon>
        <taxon>Erysipelotrichales</taxon>
        <taxon>Coprobacillaceae</taxon>
        <taxon>Faecalibacillus</taxon>
    </lineage>
</organism>
<dbReference type="PANTHER" id="PTHR30346">
    <property type="entry name" value="TRANSCRIPTIONAL DUAL REGULATOR HCAR-RELATED"/>
    <property type="match status" value="1"/>
</dbReference>
<keyword evidence="3" id="KW-0238">DNA-binding</keyword>
<proteinExistence type="inferred from homology"/>